<protein>
    <submittedName>
        <fullName evidence="1">Similar to PLDP1 (PHOSPHOLIPASE D ZETA1)</fullName>
    </submittedName>
</protein>
<reference evidence="1" key="1">
    <citation type="submission" date="2014-09" db="EMBL/GenBank/DDBJ databases">
        <authorList>
            <person name="Magalhaes I.L.F."/>
            <person name="Oliveira U."/>
            <person name="Santos F.R."/>
            <person name="Vidigal T.H.D.A."/>
            <person name="Brescovit A.D."/>
            <person name="Santos A.J."/>
        </authorList>
    </citation>
    <scope>NUCLEOTIDE SEQUENCE</scope>
    <source>
        <tissue evidence="1">Shoot tissue taken approximately 20 cm above the soil surface</tissue>
    </source>
</reference>
<dbReference type="AlphaFoldDB" id="A0A0A9EDF6"/>
<sequence>MPRYITTRWTIESTLHIVPRHARIFSTVQLIFHGVLPRIGLRFPGVVVVLPWPYHGGKICNFVFRTIVATKAQIKTSNITYLIINNHNLLMV</sequence>
<reference evidence="1" key="2">
    <citation type="journal article" date="2015" name="Data Brief">
        <title>Shoot transcriptome of the giant reed, Arundo donax.</title>
        <authorList>
            <person name="Barrero R.A."/>
            <person name="Guerrero F.D."/>
            <person name="Moolhuijzen P."/>
            <person name="Goolsby J.A."/>
            <person name="Tidwell J."/>
            <person name="Bellgard S.E."/>
            <person name="Bellgard M.I."/>
        </authorList>
    </citation>
    <scope>NUCLEOTIDE SEQUENCE</scope>
    <source>
        <tissue evidence="1">Shoot tissue taken approximately 20 cm above the soil surface</tissue>
    </source>
</reference>
<proteinExistence type="predicted"/>
<organism evidence="1">
    <name type="scientific">Arundo donax</name>
    <name type="common">Giant reed</name>
    <name type="synonym">Donax arundinaceus</name>
    <dbReference type="NCBI Taxonomy" id="35708"/>
    <lineage>
        <taxon>Eukaryota</taxon>
        <taxon>Viridiplantae</taxon>
        <taxon>Streptophyta</taxon>
        <taxon>Embryophyta</taxon>
        <taxon>Tracheophyta</taxon>
        <taxon>Spermatophyta</taxon>
        <taxon>Magnoliopsida</taxon>
        <taxon>Liliopsida</taxon>
        <taxon>Poales</taxon>
        <taxon>Poaceae</taxon>
        <taxon>PACMAD clade</taxon>
        <taxon>Arundinoideae</taxon>
        <taxon>Arundineae</taxon>
        <taxon>Arundo</taxon>
    </lineage>
</organism>
<name>A0A0A9EDF6_ARUDO</name>
<evidence type="ECO:0000313" key="1">
    <source>
        <dbReference type="EMBL" id="JAD95915.1"/>
    </source>
</evidence>
<dbReference type="EMBL" id="GBRH01201980">
    <property type="protein sequence ID" value="JAD95915.1"/>
    <property type="molecule type" value="Transcribed_RNA"/>
</dbReference>
<accession>A0A0A9EDF6</accession>